<dbReference type="EMBL" id="AFRT01001052">
    <property type="protein sequence ID" value="ELU41470.1"/>
    <property type="molecule type" value="Genomic_DNA"/>
</dbReference>
<sequence>MWKLTIVDDYRWSVGTVFKGYHGRQCGAIVGSDVQGAVVVHVKVCVEGR</sequence>
<name>L8WTZ6_THACA</name>
<organism evidence="1 2">
    <name type="scientific">Thanatephorus cucumeris (strain AG1-IA)</name>
    <name type="common">Rice sheath blight fungus</name>
    <name type="synonym">Rhizoctonia solani</name>
    <dbReference type="NCBI Taxonomy" id="983506"/>
    <lineage>
        <taxon>Eukaryota</taxon>
        <taxon>Fungi</taxon>
        <taxon>Dikarya</taxon>
        <taxon>Basidiomycota</taxon>
        <taxon>Agaricomycotina</taxon>
        <taxon>Agaricomycetes</taxon>
        <taxon>Cantharellales</taxon>
        <taxon>Ceratobasidiaceae</taxon>
        <taxon>Rhizoctonia</taxon>
        <taxon>Rhizoctonia solani AG-1</taxon>
    </lineage>
</organism>
<dbReference type="AlphaFoldDB" id="L8WTZ6"/>
<gene>
    <name evidence="1" type="ORF">AG1IA_04503</name>
</gene>
<reference evidence="1 2" key="1">
    <citation type="journal article" date="2013" name="Nat. Commun.">
        <title>The evolution and pathogenic mechanisms of the rice sheath blight pathogen.</title>
        <authorList>
            <person name="Zheng A."/>
            <person name="Lin R."/>
            <person name="Xu L."/>
            <person name="Qin P."/>
            <person name="Tang C."/>
            <person name="Ai P."/>
            <person name="Zhang D."/>
            <person name="Liu Y."/>
            <person name="Sun Z."/>
            <person name="Feng H."/>
            <person name="Wang Y."/>
            <person name="Chen Y."/>
            <person name="Liang X."/>
            <person name="Fu R."/>
            <person name="Li Q."/>
            <person name="Zhang J."/>
            <person name="Yu X."/>
            <person name="Xie Z."/>
            <person name="Ding L."/>
            <person name="Guan P."/>
            <person name="Tang J."/>
            <person name="Liang Y."/>
            <person name="Wang S."/>
            <person name="Deng Q."/>
            <person name="Li S."/>
            <person name="Zhu J."/>
            <person name="Wang L."/>
            <person name="Liu H."/>
            <person name="Li P."/>
        </authorList>
    </citation>
    <scope>NUCLEOTIDE SEQUENCE [LARGE SCALE GENOMIC DNA]</scope>
    <source>
        <strain evidence="2">AG-1 IA</strain>
    </source>
</reference>
<accession>L8WTZ6</accession>
<keyword evidence="2" id="KW-1185">Reference proteome</keyword>
<dbReference type="HOGENOM" id="CLU_3143979_0_0_1"/>
<evidence type="ECO:0000313" key="2">
    <source>
        <dbReference type="Proteomes" id="UP000011668"/>
    </source>
</evidence>
<protein>
    <submittedName>
        <fullName evidence="1">Uncharacterized protein</fullName>
    </submittedName>
</protein>
<dbReference type="Proteomes" id="UP000011668">
    <property type="component" value="Unassembled WGS sequence"/>
</dbReference>
<comment type="caution">
    <text evidence="1">The sequence shown here is derived from an EMBL/GenBank/DDBJ whole genome shotgun (WGS) entry which is preliminary data.</text>
</comment>
<proteinExistence type="predicted"/>
<evidence type="ECO:0000313" key="1">
    <source>
        <dbReference type="EMBL" id="ELU41470.1"/>
    </source>
</evidence>